<dbReference type="InterPro" id="IPR005302">
    <property type="entry name" value="MoCF_Sase_C"/>
</dbReference>
<feature type="domain" description="MOSC" evidence="1">
    <location>
        <begin position="134"/>
        <end position="286"/>
    </location>
</feature>
<reference evidence="2" key="1">
    <citation type="submission" date="2021-01" db="EMBL/GenBank/DDBJ databases">
        <title>Whole genome shotgun sequence of Planobispora takensis NBRC 109077.</title>
        <authorList>
            <person name="Komaki H."/>
            <person name="Tamura T."/>
        </authorList>
    </citation>
    <scope>NUCLEOTIDE SEQUENCE</scope>
    <source>
        <strain evidence="2">NBRC 109077</strain>
    </source>
</reference>
<dbReference type="GO" id="GO:0030151">
    <property type="term" value="F:molybdenum ion binding"/>
    <property type="evidence" value="ECO:0007669"/>
    <property type="project" value="InterPro"/>
</dbReference>
<name>A0A8J3SZG8_9ACTN</name>
<proteinExistence type="predicted"/>
<protein>
    <submittedName>
        <fullName evidence="2">Molybdenum cofactor biosysynthesis protein</fullName>
    </submittedName>
</protein>
<keyword evidence="3" id="KW-1185">Reference proteome</keyword>
<evidence type="ECO:0000313" key="2">
    <source>
        <dbReference type="EMBL" id="GII03013.1"/>
    </source>
</evidence>
<accession>A0A8J3SZG8</accession>
<dbReference type="SUPFAM" id="SSF50800">
    <property type="entry name" value="PK beta-barrel domain-like"/>
    <property type="match status" value="1"/>
</dbReference>
<organism evidence="2 3">
    <name type="scientific">Planobispora takensis</name>
    <dbReference type="NCBI Taxonomy" id="1367882"/>
    <lineage>
        <taxon>Bacteria</taxon>
        <taxon>Bacillati</taxon>
        <taxon>Actinomycetota</taxon>
        <taxon>Actinomycetes</taxon>
        <taxon>Streptosporangiales</taxon>
        <taxon>Streptosporangiaceae</taxon>
        <taxon>Planobispora</taxon>
    </lineage>
</organism>
<evidence type="ECO:0000259" key="1">
    <source>
        <dbReference type="PROSITE" id="PS51340"/>
    </source>
</evidence>
<dbReference type="Pfam" id="PF03476">
    <property type="entry name" value="MOSC_N"/>
    <property type="match status" value="1"/>
</dbReference>
<dbReference type="SUPFAM" id="SSF141673">
    <property type="entry name" value="MOSC N-terminal domain-like"/>
    <property type="match status" value="1"/>
</dbReference>
<comment type="caution">
    <text evidence="2">The sequence shown here is derived from an EMBL/GenBank/DDBJ whole genome shotgun (WGS) entry which is preliminary data.</text>
</comment>
<dbReference type="Proteomes" id="UP000634476">
    <property type="component" value="Unassembled WGS sequence"/>
</dbReference>
<dbReference type="AlphaFoldDB" id="A0A8J3SZG8"/>
<dbReference type="EMBL" id="BOOK01000036">
    <property type="protein sequence ID" value="GII03013.1"/>
    <property type="molecule type" value="Genomic_DNA"/>
</dbReference>
<gene>
    <name evidence="2" type="ORF">Pta02_50210</name>
</gene>
<evidence type="ECO:0000313" key="3">
    <source>
        <dbReference type="Proteomes" id="UP000634476"/>
    </source>
</evidence>
<dbReference type="PANTHER" id="PTHR14237">
    <property type="entry name" value="MOLYBDOPTERIN COFACTOR SULFURASE MOSC"/>
    <property type="match status" value="1"/>
</dbReference>
<sequence>MLRMFREYAPIPRESAFSYSCPMELAEIRTYPLKAAKGIPRSSVQVLPWGLEGDRRWAVVNPLGEVFWVGEHPRLLSVSAVETPEGGLHLTAEGMGELKVPPATGDTLSPGSAGLDRAVLADADAHEWFTRLLGRPARLIWLDVSGRRTVTEEQGGLWDGPLLLVSRSSLRRLDDWIAEGAVERGEDPPGPLDIARFRPNAIIDDAEPFAEDTWTSVRIGEIDFRVSELCDRCAATLWDPTTQDHGREPLRTLAEHRRWDGKTWFGIRLVPGNLGKLRVGDEVRPG</sequence>
<dbReference type="Pfam" id="PF03473">
    <property type="entry name" value="MOSC"/>
    <property type="match status" value="1"/>
</dbReference>
<dbReference type="InterPro" id="IPR005303">
    <property type="entry name" value="MOCOS_middle"/>
</dbReference>
<dbReference type="GO" id="GO:0003824">
    <property type="term" value="F:catalytic activity"/>
    <property type="evidence" value="ECO:0007669"/>
    <property type="project" value="InterPro"/>
</dbReference>
<dbReference type="GO" id="GO:0030170">
    <property type="term" value="F:pyridoxal phosphate binding"/>
    <property type="evidence" value="ECO:0007669"/>
    <property type="project" value="InterPro"/>
</dbReference>
<dbReference type="PANTHER" id="PTHR14237:SF19">
    <property type="entry name" value="MITOCHONDRIAL AMIDOXIME REDUCING COMPONENT 1"/>
    <property type="match status" value="1"/>
</dbReference>
<dbReference type="PROSITE" id="PS51340">
    <property type="entry name" value="MOSC"/>
    <property type="match status" value="1"/>
</dbReference>
<dbReference type="InterPro" id="IPR011037">
    <property type="entry name" value="Pyrv_Knase-like_insert_dom_sf"/>
</dbReference>